<dbReference type="AlphaFoldDB" id="A0A1H5SSA4"/>
<keyword evidence="1" id="KW-0732">Signal</keyword>
<feature type="signal peptide" evidence="1">
    <location>
        <begin position="1"/>
        <end position="19"/>
    </location>
</feature>
<dbReference type="EMBL" id="FNUX01000003">
    <property type="protein sequence ID" value="SEF53304.1"/>
    <property type="molecule type" value="Genomic_DNA"/>
</dbReference>
<name>A0A1H5SSA4_9PROT</name>
<reference evidence="3 4" key="1">
    <citation type="submission" date="2016-10" db="EMBL/GenBank/DDBJ databases">
        <authorList>
            <person name="de Groot N.N."/>
        </authorList>
    </citation>
    <scope>NUCLEOTIDE SEQUENCE [LARGE SCALE GENOMIC DNA]</scope>
    <source>
        <strain evidence="3 4">Nm13</strain>
    </source>
</reference>
<protein>
    <submittedName>
        <fullName evidence="3">PEP-CTERM protein-sorting domain-containing protein</fullName>
    </submittedName>
</protein>
<evidence type="ECO:0000256" key="1">
    <source>
        <dbReference type="SAM" id="SignalP"/>
    </source>
</evidence>
<proteinExistence type="predicted"/>
<dbReference type="InterPro" id="IPR013424">
    <property type="entry name" value="Ice-binding_C"/>
</dbReference>
<dbReference type="Proteomes" id="UP000236753">
    <property type="component" value="Unassembled WGS sequence"/>
</dbReference>
<organism evidence="3 4">
    <name type="scientific">Nitrosomonas ureae</name>
    <dbReference type="NCBI Taxonomy" id="44577"/>
    <lineage>
        <taxon>Bacteria</taxon>
        <taxon>Pseudomonadati</taxon>
        <taxon>Pseudomonadota</taxon>
        <taxon>Betaproteobacteria</taxon>
        <taxon>Nitrosomonadales</taxon>
        <taxon>Nitrosomonadaceae</taxon>
        <taxon>Nitrosomonas</taxon>
    </lineage>
</organism>
<dbReference type="NCBIfam" id="TIGR02595">
    <property type="entry name" value="PEP_CTERM"/>
    <property type="match status" value="1"/>
</dbReference>
<dbReference type="RefSeq" id="WP_103965542.1">
    <property type="nucleotide sequence ID" value="NZ_FNUX01000003.1"/>
</dbReference>
<gene>
    <name evidence="3" type="ORF">SAMN05216334_10354</name>
</gene>
<dbReference type="Pfam" id="PF07589">
    <property type="entry name" value="PEP-CTERM"/>
    <property type="match status" value="1"/>
</dbReference>
<accession>A0A1H5SSA4</accession>
<sequence>MRIIPMMALLALASGPVAAASWQIGDNDGYGAGICDNCQHPFNGSTANYDGRSAAEMIATDGTQYTDTYSTTHPGFSPHGSETVATFSFTGLGNSWTVGHLEIDMADFQASIGGSVITTFNGIAQDFAYDDGFPNTFIRFYTLTGSVVDSINATGELVITIDRNSSGDFYGFDYLKLSDIAAPVPEPETYAMLLAGLGLLGFANRRRMQNPVA</sequence>
<evidence type="ECO:0000259" key="2">
    <source>
        <dbReference type="Pfam" id="PF07589"/>
    </source>
</evidence>
<evidence type="ECO:0000313" key="3">
    <source>
        <dbReference type="EMBL" id="SEF53304.1"/>
    </source>
</evidence>
<feature type="chain" id="PRO_5009284271" evidence="1">
    <location>
        <begin position="20"/>
        <end position="213"/>
    </location>
</feature>
<dbReference type="OrthoDB" id="6399769at2"/>
<feature type="domain" description="Ice-binding protein C-terminal" evidence="2">
    <location>
        <begin position="183"/>
        <end position="207"/>
    </location>
</feature>
<evidence type="ECO:0000313" key="4">
    <source>
        <dbReference type="Proteomes" id="UP000236753"/>
    </source>
</evidence>